<accession>A0A9W6GYZ4</accession>
<evidence type="ECO:0000313" key="2">
    <source>
        <dbReference type="EMBL" id="GLI95479.1"/>
    </source>
</evidence>
<dbReference type="AlphaFoldDB" id="A0A9W6GYZ4"/>
<keyword evidence="3" id="KW-1185">Reference proteome</keyword>
<keyword evidence="1" id="KW-1133">Transmembrane helix</keyword>
<dbReference type="EMBL" id="BSEC01000003">
    <property type="protein sequence ID" value="GLI95479.1"/>
    <property type="molecule type" value="Genomic_DNA"/>
</dbReference>
<reference evidence="2" key="1">
    <citation type="journal article" date="2023" name="Int. J. Syst. Evol. Microbiol.">
        <title>Methylocystis iwaonis sp. nov., a type II methane-oxidizing bacterium from surface soil of a rice paddy field in Japan, and emended description of the genus Methylocystis (ex Whittenbury et al. 1970) Bowman et al. 1993.</title>
        <authorList>
            <person name="Kaise H."/>
            <person name="Sawadogo J.B."/>
            <person name="Alam M.S."/>
            <person name="Ueno C."/>
            <person name="Dianou D."/>
            <person name="Shinjo R."/>
            <person name="Asakawa S."/>
        </authorList>
    </citation>
    <scope>NUCLEOTIDE SEQUENCE</scope>
    <source>
        <strain evidence="2">LMG27198</strain>
    </source>
</reference>
<comment type="caution">
    <text evidence="2">The sequence shown here is derived from an EMBL/GenBank/DDBJ whole genome shotgun (WGS) entry which is preliminary data.</text>
</comment>
<name>A0A9W6GYZ4_9HYPH</name>
<protein>
    <submittedName>
        <fullName evidence="2">Uncharacterized protein</fullName>
    </submittedName>
</protein>
<proteinExistence type="predicted"/>
<sequence length="75" mass="8624">MLSGPEFWSAVIALLFVPLAYLLRTIVDEGAQEDARPWRWGDRRRRPPHEATWGRHEYLLALTGFTVLATLTFAL</sequence>
<organism evidence="2 3">
    <name type="scientific">Methylocystis echinoides</name>
    <dbReference type="NCBI Taxonomy" id="29468"/>
    <lineage>
        <taxon>Bacteria</taxon>
        <taxon>Pseudomonadati</taxon>
        <taxon>Pseudomonadota</taxon>
        <taxon>Alphaproteobacteria</taxon>
        <taxon>Hyphomicrobiales</taxon>
        <taxon>Methylocystaceae</taxon>
        <taxon>Methylocystis</taxon>
    </lineage>
</organism>
<feature type="transmembrane region" description="Helical" evidence="1">
    <location>
        <begin position="58"/>
        <end position="74"/>
    </location>
</feature>
<evidence type="ECO:0000256" key="1">
    <source>
        <dbReference type="SAM" id="Phobius"/>
    </source>
</evidence>
<dbReference type="Proteomes" id="UP001144323">
    <property type="component" value="Unassembled WGS sequence"/>
</dbReference>
<evidence type="ECO:0000313" key="3">
    <source>
        <dbReference type="Proteomes" id="UP001144323"/>
    </source>
</evidence>
<feature type="transmembrane region" description="Helical" evidence="1">
    <location>
        <begin position="7"/>
        <end position="27"/>
    </location>
</feature>
<keyword evidence="1" id="KW-0812">Transmembrane</keyword>
<gene>
    <name evidence="2" type="ORF">LMG27198_44710</name>
</gene>
<keyword evidence="1" id="KW-0472">Membrane</keyword>